<dbReference type="AlphaFoldDB" id="A0A0D1LQB3"/>
<dbReference type="InterPro" id="IPR020568">
    <property type="entry name" value="Ribosomal_Su5_D2-typ_SF"/>
</dbReference>
<keyword evidence="5" id="KW-0067">ATP-binding</keyword>
<dbReference type="InterPro" id="IPR014721">
    <property type="entry name" value="Ribsml_uS5_D2-typ_fold_subgr"/>
</dbReference>
<dbReference type="InterPro" id="IPR006204">
    <property type="entry name" value="GHMP_kinase_N_dom"/>
</dbReference>
<sequence>MITIKVPATLGDFGPGVASIGIALDRYLTLEVISANDVWLVEHNLGETIPTDATNYIVAVAQNLYPNITPHRIRVTSDIPLRQGLGSSTAALLAAIELANQLGELDLDDYTKLTLAARTEGQPANVTAALLGGVTVSYLEAGNVFASGVVAPAYQAVIYLPEYQREAAVHRSEQFSQAVAMATAAAGNMLLAAWQNQQVVLAGQLLETAGLDTARQAEVPELAKIRQASHALEVYGTVLAGAGPAIVTLVAPDKVNDLLDVLAYLALPGKFEVVDIANTGMSVN</sequence>
<protein>
    <submittedName>
        <fullName evidence="8">Homoserine kinase</fullName>
        <ecNumber evidence="7 8">2.7.1.39</ecNumber>
    </submittedName>
    <submittedName>
        <fullName evidence="7">ThrB protein</fullName>
    </submittedName>
</protein>
<dbReference type="GO" id="GO:0008652">
    <property type="term" value="P:amino acid biosynthetic process"/>
    <property type="evidence" value="ECO:0007669"/>
    <property type="project" value="UniProtKB-KW"/>
</dbReference>
<dbReference type="eggNOG" id="COG0083">
    <property type="taxonomic scope" value="Bacteria"/>
</dbReference>
<dbReference type="PANTHER" id="PTHR20861">
    <property type="entry name" value="HOMOSERINE/4-DIPHOSPHOCYTIDYL-2-C-METHYL-D-ERYTHRITOL KINASE"/>
    <property type="match status" value="1"/>
</dbReference>
<comment type="caution">
    <text evidence="7">The sequence shown here is derived from an EMBL/GenBank/DDBJ whole genome shotgun (WGS) entry which is preliminary data.</text>
</comment>
<dbReference type="Pfam" id="PF00288">
    <property type="entry name" value="GHMP_kinases_N"/>
    <property type="match status" value="1"/>
</dbReference>
<keyword evidence="3" id="KW-0547">Nucleotide-binding</keyword>
<dbReference type="Gene3D" id="3.30.230.10">
    <property type="match status" value="1"/>
</dbReference>
<proteinExistence type="predicted"/>
<dbReference type="Proteomes" id="UP000032287">
    <property type="component" value="Unassembled WGS sequence"/>
</dbReference>
<dbReference type="EC" id="2.7.1.39" evidence="7 8"/>
<dbReference type="STRING" id="137591.AO080_09880"/>
<dbReference type="EMBL" id="VNHC01000002">
    <property type="protein sequence ID" value="TVV27113.1"/>
    <property type="molecule type" value="Genomic_DNA"/>
</dbReference>
<name>A0A0D1LQB3_9LACO</name>
<evidence type="ECO:0000259" key="6">
    <source>
        <dbReference type="Pfam" id="PF00288"/>
    </source>
</evidence>
<evidence type="ECO:0000256" key="2">
    <source>
        <dbReference type="ARBA" id="ARBA00022679"/>
    </source>
</evidence>
<keyword evidence="1" id="KW-0028">Amino-acid biosynthesis</keyword>
<dbReference type="Proteomes" id="UP000320012">
    <property type="component" value="Unassembled WGS sequence"/>
</dbReference>
<reference evidence="8 10" key="2">
    <citation type="submission" date="2019-07" db="EMBL/GenBank/DDBJ databases">
        <title>Genome sequence of Weissella cibaria GK1.</title>
        <authorList>
            <person name="Choi H.-J."/>
        </authorList>
    </citation>
    <scope>NUCLEOTIDE SEQUENCE [LARGE SCALE GENOMIC DNA]</scope>
    <source>
        <strain evidence="8 10">GK1</strain>
    </source>
</reference>
<evidence type="ECO:0000313" key="7">
    <source>
        <dbReference type="EMBL" id="KIU20717.1"/>
    </source>
</evidence>
<dbReference type="SUPFAM" id="SSF55060">
    <property type="entry name" value="GHMP Kinase, C-terminal domain"/>
    <property type="match status" value="1"/>
</dbReference>
<gene>
    <name evidence="7" type="primary">thrB</name>
    <name evidence="8" type="ORF">FO435_04085</name>
    <name evidence="7" type="ORF">QX99_01022</name>
</gene>
<dbReference type="EMBL" id="JWHU01000016">
    <property type="protein sequence ID" value="KIU20717.1"/>
    <property type="molecule type" value="Genomic_DNA"/>
</dbReference>
<dbReference type="PATRIC" id="fig|137591.25.peg.991"/>
<evidence type="ECO:0000313" key="8">
    <source>
        <dbReference type="EMBL" id="TVV27113.1"/>
    </source>
</evidence>
<evidence type="ECO:0000256" key="1">
    <source>
        <dbReference type="ARBA" id="ARBA00022605"/>
    </source>
</evidence>
<evidence type="ECO:0000313" key="10">
    <source>
        <dbReference type="Proteomes" id="UP000320012"/>
    </source>
</evidence>
<keyword evidence="4 8" id="KW-0418">Kinase</keyword>
<dbReference type="PRINTS" id="PR00958">
    <property type="entry name" value="HOMSERKINASE"/>
</dbReference>
<keyword evidence="2 7" id="KW-0808">Transferase</keyword>
<evidence type="ECO:0000256" key="4">
    <source>
        <dbReference type="ARBA" id="ARBA00022777"/>
    </source>
</evidence>
<organism evidence="7 9">
    <name type="scientific">Weissella cibaria</name>
    <dbReference type="NCBI Taxonomy" id="137591"/>
    <lineage>
        <taxon>Bacteria</taxon>
        <taxon>Bacillati</taxon>
        <taxon>Bacillota</taxon>
        <taxon>Bacilli</taxon>
        <taxon>Lactobacillales</taxon>
        <taxon>Lactobacillaceae</taxon>
        <taxon>Weissella</taxon>
    </lineage>
</organism>
<keyword evidence="9" id="KW-1185">Reference proteome</keyword>
<dbReference type="OrthoDB" id="9769912at2"/>
<dbReference type="InterPro" id="IPR036554">
    <property type="entry name" value="GHMP_kinase_C_sf"/>
</dbReference>
<dbReference type="GO" id="GO:0004413">
    <property type="term" value="F:homoserine kinase activity"/>
    <property type="evidence" value="ECO:0007669"/>
    <property type="project" value="UniProtKB-EC"/>
</dbReference>
<dbReference type="SUPFAM" id="SSF54211">
    <property type="entry name" value="Ribosomal protein S5 domain 2-like"/>
    <property type="match status" value="1"/>
</dbReference>
<dbReference type="PANTHER" id="PTHR20861:SF1">
    <property type="entry name" value="HOMOSERINE KINASE"/>
    <property type="match status" value="1"/>
</dbReference>
<dbReference type="RefSeq" id="WP_043708342.1">
    <property type="nucleotide sequence ID" value="NZ_CP012873.1"/>
</dbReference>
<evidence type="ECO:0000313" key="9">
    <source>
        <dbReference type="Proteomes" id="UP000032287"/>
    </source>
</evidence>
<dbReference type="KEGG" id="wcb:AO080_09880"/>
<feature type="domain" description="GHMP kinase N-terminal" evidence="6">
    <location>
        <begin position="55"/>
        <end position="133"/>
    </location>
</feature>
<reference evidence="7 9" key="1">
    <citation type="journal article" date="2015" name="Microbiology (Mosc.)">
        <title>Genomics of the Weissella cibaria species with an examination of its metabolic traits.</title>
        <authorList>
            <person name="Lynch K.M."/>
            <person name="Lucid A."/>
            <person name="Arendt E.K."/>
            <person name="Sleator R.D."/>
            <person name="Lucey B."/>
            <person name="Coffey A."/>
        </authorList>
    </citation>
    <scope>NUCLEOTIDE SEQUENCE [LARGE SCALE GENOMIC DNA]</scope>
    <source>
        <strain evidence="7 9">MG1</strain>
    </source>
</reference>
<accession>A0A0D1LQB3</accession>
<dbReference type="GO" id="GO:0005524">
    <property type="term" value="F:ATP binding"/>
    <property type="evidence" value="ECO:0007669"/>
    <property type="project" value="UniProtKB-KW"/>
</dbReference>
<evidence type="ECO:0000256" key="5">
    <source>
        <dbReference type="ARBA" id="ARBA00022840"/>
    </source>
</evidence>
<evidence type="ECO:0000256" key="3">
    <source>
        <dbReference type="ARBA" id="ARBA00022741"/>
    </source>
</evidence>